<sequence length="412" mass="45027">MTSETCIDPGHDATQGLCFRLPQLLMDEEALTDYHHDIVDNSAQCIQHSDIQDLGDVHQNQAITSELNIVAPVNLLADDGGPGVHDNVDSSALCVQHSDIQDLGDVQQSQAITSELDVVALVNLLADDSEPGDTDNLTNTVNDRIHPESKHLSESPSSYANPKSQYASSEPSTVNDVGLVILPRGFGKLFKPPKATAYLSEPESQPMSSETEAVHDTEEIERVEKIWRARKVSIDIPTSELLNLVYVYTSCLGKTSKAIPHEAKPGDSIGPLGQNKLLVKLLLDTHVLKAKKKVEKALEDADPSDIVRVILVHLEIIGHKFHVITPPVAQVLLDSSEVQFPTAPSVMLEAEGPDLMETIIHWVHHFFSGVLFTVATMMCGHAILTSVFHLRYTLTLPWSPLVGLVEALWPIG</sequence>
<dbReference type="AlphaFoldDB" id="A0AAD7DAI9"/>
<reference evidence="3" key="1">
    <citation type="submission" date="2023-03" db="EMBL/GenBank/DDBJ databases">
        <title>Massive genome expansion in bonnet fungi (Mycena s.s.) driven by repeated elements and novel gene families across ecological guilds.</title>
        <authorList>
            <consortium name="Lawrence Berkeley National Laboratory"/>
            <person name="Harder C.B."/>
            <person name="Miyauchi S."/>
            <person name="Viragh M."/>
            <person name="Kuo A."/>
            <person name="Thoen E."/>
            <person name="Andreopoulos B."/>
            <person name="Lu D."/>
            <person name="Skrede I."/>
            <person name="Drula E."/>
            <person name="Henrissat B."/>
            <person name="Morin E."/>
            <person name="Kohler A."/>
            <person name="Barry K."/>
            <person name="LaButti K."/>
            <person name="Morin E."/>
            <person name="Salamov A."/>
            <person name="Lipzen A."/>
            <person name="Mereny Z."/>
            <person name="Hegedus B."/>
            <person name="Baldrian P."/>
            <person name="Stursova M."/>
            <person name="Weitz H."/>
            <person name="Taylor A."/>
            <person name="Grigoriev I.V."/>
            <person name="Nagy L.G."/>
            <person name="Martin F."/>
            <person name="Kauserud H."/>
        </authorList>
    </citation>
    <scope>NUCLEOTIDE SEQUENCE</scope>
    <source>
        <strain evidence="3">CBHHK067</strain>
    </source>
</reference>
<dbReference type="Proteomes" id="UP001221757">
    <property type="component" value="Unassembled WGS sequence"/>
</dbReference>
<keyword evidence="2" id="KW-0472">Membrane</keyword>
<evidence type="ECO:0000313" key="4">
    <source>
        <dbReference type="Proteomes" id="UP001221757"/>
    </source>
</evidence>
<keyword evidence="4" id="KW-1185">Reference proteome</keyword>
<name>A0AAD7DAI9_MYCRO</name>
<gene>
    <name evidence="3" type="ORF">B0H17DRAFT_1203972</name>
</gene>
<protein>
    <submittedName>
        <fullName evidence="3">Uncharacterized protein</fullName>
    </submittedName>
</protein>
<dbReference type="EMBL" id="JARKIE010000092">
    <property type="protein sequence ID" value="KAJ7686960.1"/>
    <property type="molecule type" value="Genomic_DNA"/>
</dbReference>
<organism evidence="3 4">
    <name type="scientific">Mycena rosella</name>
    <name type="common">Pink bonnet</name>
    <name type="synonym">Agaricus rosellus</name>
    <dbReference type="NCBI Taxonomy" id="1033263"/>
    <lineage>
        <taxon>Eukaryota</taxon>
        <taxon>Fungi</taxon>
        <taxon>Dikarya</taxon>
        <taxon>Basidiomycota</taxon>
        <taxon>Agaricomycotina</taxon>
        <taxon>Agaricomycetes</taxon>
        <taxon>Agaricomycetidae</taxon>
        <taxon>Agaricales</taxon>
        <taxon>Marasmiineae</taxon>
        <taxon>Mycenaceae</taxon>
        <taxon>Mycena</taxon>
    </lineage>
</organism>
<keyword evidence="2" id="KW-0812">Transmembrane</keyword>
<feature type="transmembrane region" description="Helical" evidence="2">
    <location>
        <begin position="362"/>
        <end position="384"/>
    </location>
</feature>
<keyword evidence="2" id="KW-1133">Transmembrane helix</keyword>
<proteinExistence type="predicted"/>
<feature type="compositionally biased region" description="Basic and acidic residues" evidence="1">
    <location>
        <begin position="143"/>
        <end position="153"/>
    </location>
</feature>
<feature type="region of interest" description="Disordered" evidence="1">
    <location>
        <begin position="127"/>
        <end position="171"/>
    </location>
</feature>
<comment type="caution">
    <text evidence="3">The sequence shown here is derived from an EMBL/GenBank/DDBJ whole genome shotgun (WGS) entry which is preliminary data.</text>
</comment>
<accession>A0AAD7DAI9</accession>
<evidence type="ECO:0000256" key="1">
    <source>
        <dbReference type="SAM" id="MobiDB-lite"/>
    </source>
</evidence>
<evidence type="ECO:0000256" key="2">
    <source>
        <dbReference type="SAM" id="Phobius"/>
    </source>
</evidence>
<feature type="compositionally biased region" description="Polar residues" evidence="1">
    <location>
        <begin position="154"/>
        <end position="171"/>
    </location>
</feature>
<evidence type="ECO:0000313" key="3">
    <source>
        <dbReference type="EMBL" id="KAJ7686960.1"/>
    </source>
</evidence>